<organism evidence="11 12">
    <name type="scientific">Syntrophomonas wolfei subsp. wolfei (strain DSM 2245B / Goettingen)</name>
    <dbReference type="NCBI Taxonomy" id="335541"/>
    <lineage>
        <taxon>Bacteria</taxon>
        <taxon>Bacillati</taxon>
        <taxon>Bacillota</taxon>
        <taxon>Clostridia</taxon>
        <taxon>Eubacteriales</taxon>
        <taxon>Syntrophomonadaceae</taxon>
        <taxon>Syntrophomonas</taxon>
    </lineage>
</organism>
<dbReference type="eggNOG" id="COG0765">
    <property type="taxonomic scope" value="Bacteria"/>
</dbReference>
<evidence type="ECO:0000256" key="7">
    <source>
        <dbReference type="ARBA" id="ARBA00022989"/>
    </source>
</evidence>
<keyword evidence="3 9" id="KW-0813">Transport</keyword>
<evidence type="ECO:0000313" key="12">
    <source>
        <dbReference type="Proteomes" id="UP000001968"/>
    </source>
</evidence>
<comment type="subcellular location">
    <subcellularLocation>
        <location evidence="1 9">Cell membrane</location>
        <topology evidence="1 9">Multi-pass membrane protein</topology>
    </subcellularLocation>
</comment>
<reference evidence="12" key="1">
    <citation type="journal article" date="2010" name="Environ. Microbiol.">
        <title>The genome of Syntrophomonas wolfei: new insights into syntrophic metabolism and biohydrogen production.</title>
        <authorList>
            <person name="Sieber J.R."/>
            <person name="Sims D.R."/>
            <person name="Han C."/>
            <person name="Kim E."/>
            <person name="Lykidis A."/>
            <person name="Lapidus A.L."/>
            <person name="McDonnald E."/>
            <person name="Rohlin L."/>
            <person name="Culley D.E."/>
            <person name="Gunsalus R."/>
            <person name="McInerney M.J."/>
        </authorList>
    </citation>
    <scope>NUCLEOTIDE SEQUENCE [LARGE SCALE GENOMIC DNA]</scope>
    <source>
        <strain evidence="12">DSM 2245B / Goettingen</strain>
    </source>
</reference>
<dbReference type="PANTHER" id="PTHR30614">
    <property type="entry name" value="MEMBRANE COMPONENT OF AMINO ACID ABC TRANSPORTER"/>
    <property type="match status" value="1"/>
</dbReference>
<dbReference type="SUPFAM" id="SSF161098">
    <property type="entry name" value="MetI-like"/>
    <property type="match status" value="1"/>
</dbReference>
<feature type="transmembrane region" description="Helical" evidence="9">
    <location>
        <begin position="43"/>
        <end position="61"/>
    </location>
</feature>
<evidence type="ECO:0000256" key="9">
    <source>
        <dbReference type="RuleBase" id="RU363032"/>
    </source>
</evidence>
<dbReference type="PROSITE" id="PS50928">
    <property type="entry name" value="ABC_TM1"/>
    <property type="match status" value="1"/>
</dbReference>
<accession>Q0AY23</accession>
<feature type="domain" description="ABC transmembrane type-1" evidence="10">
    <location>
        <begin position="37"/>
        <end position="225"/>
    </location>
</feature>
<evidence type="ECO:0000256" key="2">
    <source>
        <dbReference type="ARBA" id="ARBA00010072"/>
    </source>
</evidence>
<dbReference type="KEGG" id="swo:Swol_1071"/>
<keyword evidence="8 9" id="KW-0472">Membrane</keyword>
<keyword evidence="7 9" id="KW-1133">Transmembrane helix</keyword>
<protein>
    <recommendedName>
        <fullName evidence="10">ABC transmembrane type-1 domain-containing protein</fullName>
    </recommendedName>
</protein>
<keyword evidence="5 9" id="KW-0812">Transmembrane</keyword>
<dbReference type="InterPro" id="IPR010065">
    <property type="entry name" value="AA_ABC_transptr_permease_3TM"/>
</dbReference>
<evidence type="ECO:0000256" key="6">
    <source>
        <dbReference type="ARBA" id="ARBA00022970"/>
    </source>
</evidence>
<evidence type="ECO:0000313" key="11">
    <source>
        <dbReference type="EMBL" id="ABI68381.1"/>
    </source>
</evidence>
<dbReference type="EMBL" id="CP000448">
    <property type="protein sequence ID" value="ABI68381.1"/>
    <property type="molecule type" value="Genomic_DNA"/>
</dbReference>
<evidence type="ECO:0000256" key="8">
    <source>
        <dbReference type="ARBA" id="ARBA00023136"/>
    </source>
</evidence>
<keyword evidence="12" id="KW-1185">Reference proteome</keyword>
<dbReference type="Proteomes" id="UP000001968">
    <property type="component" value="Chromosome"/>
</dbReference>
<feature type="transmembrane region" description="Helical" evidence="9">
    <location>
        <begin position="204"/>
        <end position="222"/>
    </location>
</feature>
<dbReference type="GO" id="GO:0043190">
    <property type="term" value="C:ATP-binding cassette (ABC) transporter complex"/>
    <property type="evidence" value="ECO:0007669"/>
    <property type="project" value="InterPro"/>
</dbReference>
<evidence type="ECO:0000256" key="1">
    <source>
        <dbReference type="ARBA" id="ARBA00004651"/>
    </source>
</evidence>
<dbReference type="InterPro" id="IPR035906">
    <property type="entry name" value="MetI-like_sf"/>
</dbReference>
<dbReference type="PANTHER" id="PTHR30614:SF20">
    <property type="entry name" value="GLUTAMINE TRANSPORT SYSTEM PERMEASE PROTEIN GLNP"/>
    <property type="match status" value="1"/>
</dbReference>
<gene>
    <name evidence="11" type="ordered locus">Swol_1071</name>
</gene>
<feature type="transmembrane region" description="Helical" evidence="9">
    <location>
        <begin position="73"/>
        <end position="96"/>
    </location>
</feature>
<dbReference type="GO" id="GO:0022857">
    <property type="term" value="F:transmembrane transporter activity"/>
    <property type="evidence" value="ECO:0007669"/>
    <property type="project" value="InterPro"/>
</dbReference>
<keyword evidence="4" id="KW-1003">Cell membrane</keyword>
<evidence type="ECO:0000259" key="10">
    <source>
        <dbReference type="PROSITE" id="PS50928"/>
    </source>
</evidence>
<dbReference type="AlphaFoldDB" id="Q0AY23"/>
<name>Q0AY23_SYNWW</name>
<dbReference type="Gene3D" id="1.10.3720.10">
    <property type="entry name" value="MetI-like"/>
    <property type="match status" value="1"/>
</dbReference>
<proteinExistence type="inferred from homology"/>
<dbReference type="Pfam" id="PF00528">
    <property type="entry name" value="BPD_transp_1"/>
    <property type="match status" value="1"/>
</dbReference>
<dbReference type="FunFam" id="1.10.3720.10:FF:000033">
    <property type="entry name" value="Polar amino acid ABC transporter permease"/>
    <property type="match status" value="1"/>
</dbReference>
<dbReference type="InterPro" id="IPR000515">
    <property type="entry name" value="MetI-like"/>
</dbReference>
<dbReference type="RefSeq" id="WP_011640485.1">
    <property type="nucleotide sequence ID" value="NC_008346.1"/>
</dbReference>
<sequence>MQLFALNVFCLNILQPVLDSNGFQVVSHNMGHLMKGTLLTLEITALSVAFGMFLGLLAALLKMSPYKILAIPGIVYIDFFRGTPLFVQILLFYFGILPLVFDATSFQAAVIVCSLNSGAYIAEIVRAGIQAVDRGQTEAARSLGMNNRQAMWYVILPQAYKIVIPPMINEFIAMLKDTSLVAVIGAQELTHQGRILVSVTYEAAWIWGTVALFYLLLTRLLSMLGDYLEKRLATE</sequence>
<evidence type="ECO:0000256" key="4">
    <source>
        <dbReference type="ARBA" id="ARBA00022475"/>
    </source>
</evidence>
<dbReference type="STRING" id="335541.Swol_1071"/>
<dbReference type="CDD" id="cd06261">
    <property type="entry name" value="TM_PBP2"/>
    <property type="match status" value="1"/>
</dbReference>
<evidence type="ECO:0000256" key="3">
    <source>
        <dbReference type="ARBA" id="ARBA00022448"/>
    </source>
</evidence>
<dbReference type="HOGENOM" id="CLU_019602_1_1_9"/>
<keyword evidence="6" id="KW-0029">Amino-acid transport</keyword>
<comment type="similarity">
    <text evidence="2">Belongs to the binding-protein-dependent transport system permease family. HisMQ subfamily.</text>
</comment>
<evidence type="ECO:0000256" key="5">
    <source>
        <dbReference type="ARBA" id="ARBA00022692"/>
    </source>
</evidence>
<dbReference type="InterPro" id="IPR043429">
    <property type="entry name" value="ArtM/GltK/GlnP/TcyL/YhdX-like"/>
</dbReference>
<dbReference type="NCBIfam" id="TIGR01726">
    <property type="entry name" value="HEQRo_perm_3TM"/>
    <property type="match status" value="1"/>
</dbReference>
<dbReference type="GO" id="GO:0006865">
    <property type="term" value="P:amino acid transport"/>
    <property type="evidence" value="ECO:0007669"/>
    <property type="project" value="UniProtKB-KW"/>
</dbReference>